<dbReference type="Proteomes" id="UP001159363">
    <property type="component" value="Chromosome 13"/>
</dbReference>
<dbReference type="EMBL" id="JARBHB010000014">
    <property type="protein sequence ID" value="KAJ8868870.1"/>
    <property type="molecule type" value="Genomic_DNA"/>
</dbReference>
<proteinExistence type="predicted"/>
<feature type="compositionally biased region" description="Pro residues" evidence="1">
    <location>
        <begin position="122"/>
        <end position="133"/>
    </location>
</feature>
<comment type="caution">
    <text evidence="2">The sequence shown here is derived from an EMBL/GenBank/DDBJ whole genome shotgun (WGS) entry which is preliminary data.</text>
</comment>
<gene>
    <name evidence="2" type="ORF">PR048_030411</name>
</gene>
<protein>
    <submittedName>
        <fullName evidence="2">Uncharacterized protein</fullName>
    </submittedName>
</protein>
<reference evidence="2 3" key="1">
    <citation type="submission" date="2023-02" db="EMBL/GenBank/DDBJ databases">
        <title>LHISI_Scaffold_Assembly.</title>
        <authorList>
            <person name="Stuart O.P."/>
            <person name="Cleave R."/>
            <person name="Magrath M.J.L."/>
            <person name="Mikheyev A.S."/>
        </authorList>
    </citation>
    <scope>NUCLEOTIDE SEQUENCE [LARGE SCALE GENOMIC DNA]</scope>
    <source>
        <strain evidence="2">Daus_M_001</strain>
        <tissue evidence="2">Leg muscle</tissue>
    </source>
</reference>
<feature type="compositionally biased region" description="Low complexity" evidence="1">
    <location>
        <begin position="104"/>
        <end position="114"/>
    </location>
</feature>
<sequence>MNESREEGRRHTVYQVVMPPPAPPKTFTVSAHPIHGPVSFRTGAFLAMTPADRDARWDTNTLLVYSHSASCPNTFVPWFQDQYGRFSTTAFRRLEDFARWDPMTSGATVSSASAAEEHVGDPPSPGSHPSPSL</sequence>
<organism evidence="2 3">
    <name type="scientific">Dryococelus australis</name>
    <dbReference type="NCBI Taxonomy" id="614101"/>
    <lineage>
        <taxon>Eukaryota</taxon>
        <taxon>Metazoa</taxon>
        <taxon>Ecdysozoa</taxon>
        <taxon>Arthropoda</taxon>
        <taxon>Hexapoda</taxon>
        <taxon>Insecta</taxon>
        <taxon>Pterygota</taxon>
        <taxon>Neoptera</taxon>
        <taxon>Polyneoptera</taxon>
        <taxon>Phasmatodea</taxon>
        <taxon>Verophasmatodea</taxon>
        <taxon>Anareolatae</taxon>
        <taxon>Phasmatidae</taxon>
        <taxon>Eurycanthinae</taxon>
        <taxon>Dryococelus</taxon>
    </lineage>
</organism>
<evidence type="ECO:0000256" key="1">
    <source>
        <dbReference type="SAM" id="MobiDB-lite"/>
    </source>
</evidence>
<evidence type="ECO:0000313" key="3">
    <source>
        <dbReference type="Proteomes" id="UP001159363"/>
    </source>
</evidence>
<evidence type="ECO:0000313" key="2">
    <source>
        <dbReference type="EMBL" id="KAJ8868870.1"/>
    </source>
</evidence>
<keyword evidence="3" id="KW-1185">Reference proteome</keyword>
<name>A0ABQ9G8X3_9NEOP</name>
<feature type="region of interest" description="Disordered" evidence="1">
    <location>
        <begin position="104"/>
        <end position="133"/>
    </location>
</feature>
<accession>A0ABQ9G8X3</accession>